<dbReference type="EMBL" id="ANFO01000239">
    <property type="protein sequence ID" value="KGQ11142.1"/>
    <property type="molecule type" value="Genomic_DNA"/>
</dbReference>
<organism evidence="2 3">
    <name type="scientific">Beauveria bassiana D1-5</name>
    <dbReference type="NCBI Taxonomy" id="1245745"/>
    <lineage>
        <taxon>Eukaryota</taxon>
        <taxon>Fungi</taxon>
        <taxon>Dikarya</taxon>
        <taxon>Ascomycota</taxon>
        <taxon>Pezizomycotina</taxon>
        <taxon>Sordariomycetes</taxon>
        <taxon>Hypocreomycetidae</taxon>
        <taxon>Hypocreales</taxon>
        <taxon>Cordycipitaceae</taxon>
        <taxon>Beauveria</taxon>
    </lineage>
</organism>
<proteinExistence type="predicted"/>
<evidence type="ECO:0000313" key="2">
    <source>
        <dbReference type="EMBL" id="KGQ11142.1"/>
    </source>
</evidence>
<sequence length="175" mass="19058">MKSILAGSAIVGAALIVSSLISSGPVLFKSENIISVTGGAVKLGNIYDEHKVVSVKMIFDDNVANQEFLEQANADDYKVAFKGKLTELADLINKGRKEDEKTTAESLTLTKPAKLEITTAVRYRSEYQPVFTLGLGTKTVDLPVGTHLYAKSIESVDAFLKEQKPQFDSALYLKK</sequence>
<evidence type="ECO:0000313" key="3">
    <source>
        <dbReference type="Proteomes" id="UP000030106"/>
    </source>
</evidence>
<protein>
    <submittedName>
        <fullName evidence="2">Uncharacterized protein</fullName>
    </submittedName>
</protein>
<accession>A0A0A2VXQ5</accession>
<keyword evidence="1" id="KW-0732">Signal</keyword>
<gene>
    <name evidence="2" type="ORF">BBAD15_g3155</name>
</gene>
<reference evidence="2 3" key="1">
    <citation type="submission" date="2012-10" db="EMBL/GenBank/DDBJ databases">
        <title>Genome sequencing and analysis of entomopathogenic fungi Beauveria bassiana D1-5.</title>
        <authorList>
            <person name="Li Q."/>
            <person name="Wang L."/>
            <person name="Zhang Z."/>
            <person name="Wang Q."/>
            <person name="Ren J."/>
            <person name="Wang M."/>
            <person name="Xu W."/>
            <person name="Wang J."/>
            <person name="Lu Y."/>
            <person name="Du Q."/>
            <person name="Sun Z."/>
        </authorList>
    </citation>
    <scope>NUCLEOTIDE SEQUENCE [LARGE SCALE GENOMIC DNA]</scope>
    <source>
        <strain evidence="2 3">D1-5</strain>
    </source>
</reference>
<name>A0A0A2VXQ5_BEABA</name>
<dbReference type="AlphaFoldDB" id="A0A0A2VXQ5"/>
<feature type="chain" id="PRO_5002007336" evidence="1">
    <location>
        <begin position="24"/>
        <end position="175"/>
    </location>
</feature>
<feature type="signal peptide" evidence="1">
    <location>
        <begin position="1"/>
        <end position="23"/>
    </location>
</feature>
<dbReference type="HOGENOM" id="CLU_1530234_0_0_1"/>
<evidence type="ECO:0000256" key="1">
    <source>
        <dbReference type="SAM" id="SignalP"/>
    </source>
</evidence>
<comment type="caution">
    <text evidence="2">The sequence shown here is derived from an EMBL/GenBank/DDBJ whole genome shotgun (WGS) entry which is preliminary data.</text>
</comment>
<dbReference type="Proteomes" id="UP000030106">
    <property type="component" value="Unassembled WGS sequence"/>
</dbReference>